<dbReference type="KEGG" id="cot:CORT_0C06610"/>
<feature type="transmembrane region" description="Helical" evidence="6">
    <location>
        <begin position="393"/>
        <end position="412"/>
    </location>
</feature>
<keyword evidence="9" id="KW-1185">Reference proteome</keyword>
<evidence type="ECO:0000256" key="3">
    <source>
        <dbReference type="ARBA" id="ARBA00022692"/>
    </source>
</evidence>
<feature type="transmembrane region" description="Helical" evidence="6">
    <location>
        <begin position="362"/>
        <end position="381"/>
    </location>
</feature>
<feature type="transmembrane region" description="Helical" evidence="6">
    <location>
        <begin position="197"/>
        <end position="219"/>
    </location>
</feature>
<dbReference type="CDD" id="cd17330">
    <property type="entry name" value="MFS_SLC46_TetA_like"/>
    <property type="match status" value="1"/>
</dbReference>
<sequence length="524" mass="59506">MNNPTITEQLQGFPIFQMVIVGLLRLSEPIAFASYLSYIFFMIKSFRIAKNDADVSRYSGYLASAFAFSQFLSSVKWGKASDKYGRKPIILLGCLGTAISMIVFGFSTNFYMACAARVMMGLLNGNVSIMRTTVGEIAIEKRHQGIAFSNLSLLWSLGKCIGAYIAGKLTDVDHFRNYRRDEEKVHHSDFLFKKFPFAFSNIVISSLILCFIVLGWLFLEETNEKVRHKRDRGLEIGDAIRRLLGFEVPDRPWKMVKSEDSEFLMHDNSLRDDSEDDENETYELQSLNSNEDRTLKQETDIALFTWPIIYRIFCNFLLSFCNVIYTEFLPILLSKSIDVESLKFPIHSRGGFGYSTEAVGKLLSITGITGVIFVSLLFPIINKYFSLMTAFRSGVGFVPLISFTLPLIIFTIPEYNPLFHSHATTTALLYLNTFLSSFVGSISFSQMTLLIHRASPKQHRAVINGYTISFTAFARFLSPLIWGWIMSLCDTHGVGVIAWWLLGAIYFVVFSFTFLLSEADEQEF</sequence>
<dbReference type="Gene3D" id="1.20.1250.20">
    <property type="entry name" value="MFS general substrate transporter like domains"/>
    <property type="match status" value="1"/>
</dbReference>
<dbReference type="SUPFAM" id="SSF103473">
    <property type="entry name" value="MFS general substrate transporter"/>
    <property type="match status" value="1"/>
</dbReference>
<feature type="transmembrane region" description="Helical" evidence="6">
    <location>
        <begin position="463"/>
        <end position="485"/>
    </location>
</feature>
<proteinExistence type="predicted"/>
<evidence type="ECO:0000256" key="1">
    <source>
        <dbReference type="ARBA" id="ARBA00004141"/>
    </source>
</evidence>
<dbReference type="EMBL" id="HE681721">
    <property type="protein sequence ID" value="CCG26034.1"/>
    <property type="molecule type" value="Genomic_DNA"/>
</dbReference>
<protein>
    <recommendedName>
        <fullName evidence="7">Major facilitator superfamily (MFS) profile domain-containing protein</fullName>
    </recommendedName>
</protein>
<dbReference type="PANTHER" id="PTHR23504">
    <property type="entry name" value="MAJOR FACILITATOR SUPERFAMILY DOMAIN-CONTAINING PROTEIN 10"/>
    <property type="match status" value="1"/>
</dbReference>
<evidence type="ECO:0000256" key="6">
    <source>
        <dbReference type="SAM" id="Phobius"/>
    </source>
</evidence>
<dbReference type="Pfam" id="PF07690">
    <property type="entry name" value="MFS_1"/>
    <property type="match status" value="1"/>
</dbReference>
<dbReference type="PANTHER" id="PTHR23504:SF15">
    <property type="entry name" value="MAJOR FACILITATOR SUPERFAMILY (MFS) PROFILE DOMAIN-CONTAINING PROTEIN"/>
    <property type="match status" value="1"/>
</dbReference>
<feature type="transmembrane region" description="Helical" evidence="6">
    <location>
        <begin position="497"/>
        <end position="516"/>
    </location>
</feature>
<reference evidence="8 9" key="1">
    <citation type="journal article" date="2012" name="PLoS ONE">
        <title>Sequence and analysis of the genome of the pathogenic yeast Candida orthopsilosis.</title>
        <authorList>
            <person name="Riccombeni A."/>
            <person name="Vidanes G."/>
            <person name="Proux-Wera E."/>
            <person name="Wolfe K.H."/>
            <person name="Butler G."/>
        </authorList>
    </citation>
    <scope>NUCLEOTIDE SEQUENCE [LARGE SCALE GENOMIC DNA]</scope>
    <source>
        <strain evidence="8 9">Co 90-125</strain>
    </source>
</reference>
<comment type="subcellular location">
    <subcellularLocation>
        <location evidence="1">Membrane</location>
        <topology evidence="1">Multi-pass membrane protein</topology>
    </subcellularLocation>
</comment>
<feature type="transmembrane region" description="Helical" evidence="6">
    <location>
        <begin position="303"/>
        <end position="325"/>
    </location>
</feature>
<accession>H8X482</accession>
<dbReference type="RefSeq" id="XP_003868938.1">
    <property type="nucleotide sequence ID" value="XM_003868890.1"/>
</dbReference>
<feature type="transmembrane region" description="Helical" evidence="6">
    <location>
        <begin position="15"/>
        <end position="41"/>
    </location>
</feature>
<dbReference type="Proteomes" id="UP000005018">
    <property type="component" value="Chromosome 3"/>
</dbReference>
<dbReference type="InterPro" id="IPR036259">
    <property type="entry name" value="MFS_trans_sf"/>
</dbReference>
<evidence type="ECO:0000256" key="4">
    <source>
        <dbReference type="ARBA" id="ARBA00022989"/>
    </source>
</evidence>
<gene>
    <name evidence="8" type="ORF">CORT_0C06610</name>
</gene>
<dbReference type="GO" id="GO:0016020">
    <property type="term" value="C:membrane"/>
    <property type="evidence" value="ECO:0007669"/>
    <property type="project" value="UniProtKB-SubCell"/>
</dbReference>
<evidence type="ECO:0000313" key="9">
    <source>
        <dbReference type="Proteomes" id="UP000005018"/>
    </source>
</evidence>
<feature type="domain" description="Major facilitator superfamily (MFS) profile" evidence="7">
    <location>
        <begin position="15"/>
        <end position="521"/>
    </location>
</feature>
<dbReference type="PROSITE" id="PS50850">
    <property type="entry name" value="MFS"/>
    <property type="match status" value="1"/>
</dbReference>
<dbReference type="InterPro" id="IPR011701">
    <property type="entry name" value="MFS"/>
</dbReference>
<keyword evidence="5 6" id="KW-0472">Membrane</keyword>
<evidence type="ECO:0000256" key="2">
    <source>
        <dbReference type="ARBA" id="ARBA00022448"/>
    </source>
</evidence>
<dbReference type="AlphaFoldDB" id="H8X482"/>
<dbReference type="InterPro" id="IPR020846">
    <property type="entry name" value="MFS_dom"/>
</dbReference>
<keyword evidence="2" id="KW-0813">Transport</keyword>
<name>H8X482_CANO9</name>
<keyword evidence="3 6" id="KW-0812">Transmembrane</keyword>
<dbReference type="GO" id="GO:0022857">
    <property type="term" value="F:transmembrane transporter activity"/>
    <property type="evidence" value="ECO:0007669"/>
    <property type="project" value="InterPro"/>
</dbReference>
<dbReference type="eggNOG" id="KOG2615">
    <property type="taxonomic scope" value="Eukaryota"/>
</dbReference>
<evidence type="ECO:0000313" key="8">
    <source>
        <dbReference type="EMBL" id="CCG26034.1"/>
    </source>
</evidence>
<organism evidence="8 9">
    <name type="scientific">Candida orthopsilosis (strain 90-125)</name>
    <name type="common">Yeast</name>
    <dbReference type="NCBI Taxonomy" id="1136231"/>
    <lineage>
        <taxon>Eukaryota</taxon>
        <taxon>Fungi</taxon>
        <taxon>Dikarya</taxon>
        <taxon>Ascomycota</taxon>
        <taxon>Saccharomycotina</taxon>
        <taxon>Pichiomycetes</taxon>
        <taxon>Debaryomycetaceae</taxon>
        <taxon>Candida/Lodderomyces clade</taxon>
        <taxon>Candida</taxon>
    </lineage>
</organism>
<dbReference type="HOGENOM" id="CLU_001265_54_5_1"/>
<feature type="transmembrane region" description="Helical" evidence="6">
    <location>
        <begin position="89"/>
        <end position="112"/>
    </location>
</feature>
<dbReference type="GeneID" id="14539377"/>
<evidence type="ECO:0000259" key="7">
    <source>
        <dbReference type="PROSITE" id="PS50850"/>
    </source>
</evidence>
<feature type="transmembrane region" description="Helical" evidence="6">
    <location>
        <begin position="427"/>
        <end position="451"/>
    </location>
</feature>
<dbReference type="OrthoDB" id="10262656at2759"/>
<evidence type="ECO:0000256" key="5">
    <source>
        <dbReference type="ARBA" id="ARBA00023136"/>
    </source>
</evidence>
<keyword evidence="4 6" id="KW-1133">Transmembrane helix</keyword>